<dbReference type="GO" id="GO:0070041">
    <property type="term" value="F:rRNA (uridine-C5-)-methyltransferase activity"/>
    <property type="evidence" value="ECO:0007669"/>
    <property type="project" value="TreeGrafter"/>
</dbReference>
<evidence type="ECO:0000256" key="1">
    <source>
        <dbReference type="ARBA" id="ARBA00022603"/>
    </source>
</evidence>
<evidence type="ECO:0000256" key="3">
    <source>
        <dbReference type="ARBA" id="ARBA00022691"/>
    </source>
</evidence>
<dbReference type="InterPro" id="IPR012340">
    <property type="entry name" value="NA-bd_OB-fold"/>
</dbReference>
<dbReference type="SUPFAM" id="SSF53335">
    <property type="entry name" value="S-adenosyl-L-methionine-dependent methyltransferases"/>
    <property type="match status" value="1"/>
</dbReference>
<sequence>MTAIRGAGLAVGQRVQVTIEKVAHGGHFIARHEGQVLFIRHGIPGEVVTVEVTSRTEKFARGDVVEVHQPDAERVTPPCAYSGAGKCGGCDFQHISAKRQRQLKSDVITEQFSRLAKMEISVEVEEVSPDLHWRTRAGLTSSANGKLGFFAHRSHNVVEISDCVILDKAAGLADLTKKLWQANSTVEVSVGSDAAVTIATAPKSEKPVPAKLKSGNEFLTEVVDGRELRVHHNAFWQGNSKAPEVLSNVVREYAGVKPGDHVLDLYGGVGLFAAAILDEIGTGGRVDIFESSLWAVADAKVNFESAPNVFIHEGDVIRNISLMKRCDVVILDPPRDGAGAAVIEKIARLDARTIVYVACDPAALARDSAYLAAAGFVLQEMRAFDLFPMTHHIECVARFTK</sequence>
<organism evidence="5">
    <name type="scientific">freshwater metagenome</name>
    <dbReference type="NCBI Taxonomy" id="449393"/>
    <lineage>
        <taxon>unclassified sequences</taxon>
        <taxon>metagenomes</taxon>
        <taxon>ecological metagenomes</taxon>
    </lineage>
</organism>
<dbReference type="Gene3D" id="3.40.50.150">
    <property type="entry name" value="Vaccinia Virus protein VP39"/>
    <property type="match status" value="2"/>
</dbReference>
<dbReference type="PROSITE" id="PS50926">
    <property type="entry name" value="TRAM"/>
    <property type="match status" value="1"/>
</dbReference>
<evidence type="ECO:0000256" key="2">
    <source>
        <dbReference type="ARBA" id="ARBA00022679"/>
    </source>
</evidence>
<dbReference type="InterPro" id="IPR010280">
    <property type="entry name" value="U5_MeTrfase_fam"/>
</dbReference>
<dbReference type="GO" id="GO:0070475">
    <property type="term" value="P:rRNA base methylation"/>
    <property type="evidence" value="ECO:0007669"/>
    <property type="project" value="TreeGrafter"/>
</dbReference>
<accession>A0A6J7NT38</accession>
<dbReference type="Gene3D" id="2.40.50.140">
    <property type="entry name" value="Nucleic acid-binding proteins"/>
    <property type="match status" value="1"/>
</dbReference>
<keyword evidence="2" id="KW-0808">Transferase</keyword>
<evidence type="ECO:0000313" key="5">
    <source>
        <dbReference type="EMBL" id="CAB4996236.1"/>
    </source>
</evidence>
<keyword evidence="3" id="KW-0949">S-adenosyl-L-methionine</keyword>
<dbReference type="Pfam" id="PF01938">
    <property type="entry name" value="TRAM"/>
    <property type="match status" value="1"/>
</dbReference>
<gene>
    <name evidence="5" type="ORF">UFOPK4049_00146</name>
</gene>
<dbReference type="SUPFAM" id="SSF50249">
    <property type="entry name" value="Nucleic acid-binding proteins"/>
    <property type="match status" value="1"/>
</dbReference>
<dbReference type="Pfam" id="PF05958">
    <property type="entry name" value="tRNA_U5-meth_tr"/>
    <property type="match status" value="1"/>
</dbReference>
<reference evidence="5" key="1">
    <citation type="submission" date="2020-05" db="EMBL/GenBank/DDBJ databases">
        <authorList>
            <person name="Chiriac C."/>
            <person name="Salcher M."/>
            <person name="Ghai R."/>
            <person name="Kavagutti S V."/>
        </authorList>
    </citation>
    <scope>NUCLEOTIDE SEQUENCE</scope>
</reference>
<protein>
    <submittedName>
        <fullName evidence="5">Unannotated protein</fullName>
    </submittedName>
</protein>
<feature type="domain" description="TRAM" evidence="4">
    <location>
        <begin position="8"/>
        <end position="66"/>
    </location>
</feature>
<dbReference type="CDD" id="cd02440">
    <property type="entry name" value="AdoMet_MTases"/>
    <property type="match status" value="1"/>
</dbReference>
<dbReference type="EMBL" id="CAFBPB010000009">
    <property type="protein sequence ID" value="CAB4996236.1"/>
    <property type="molecule type" value="Genomic_DNA"/>
</dbReference>
<dbReference type="PROSITE" id="PS01231">
    <property type="entry name" value="TRMA_2"/>
    <property type="match status" value="1"/>
</dbReference>
<dbReference type="AlphaFoldDB" id="A0A6J7NT38"/>
<name>A0A6J7NT38_9ZZZZ</name>
<evidence type="ECO:0000259" key="4">
    <source>
        <dbReference type="PROSITE" id="PS50926"/>
    </source>
</evidence>
<dbReference type="PANTHER" id="PTHR11061:SF30">
    <property type="entry name" value="TRNA (URACIL(54)-C(5))-METHYLTRANSFERASE"/>
    <property type="match status" value="1"/>
</dbReference>
<dbReference type="PROSITE" id="PS51687">
    <property type="entry name" value="SAM_MT_RNA_M5U"/>
    <property type="match status" value="1"/>
</dbReference>
<proteinExistence type="predicted"/>
<dbReference type="InterPro" id="IPR030391">
    <property type="entry name" value="MeTrfase_TrmA_CS"/>
</dbReference>
<dbReference type="PANTHER" id="PTHR11061">
    <property type="entry name" value="RNA M5U METHYLTRANSFERASE"/>
    <property type="match status" value="1"/>
</dbReference>
<dbReference type="InterPro" id="IPR029063">
    <property type="entry name" value="SAM-dependent_MTases_sf"/>
</dbReference>
<keyword evidence="1" id="KW-0489">Methyltransferase</keyword>
<dbReference type="InterPro" id="IPR002792">
    <property type="entry name" value="TRAM_dom"/>
</dbReference>